<evidence type="ECO:0000256" key="1">
    <source>
        <dbReference type="SAM" id="MobiDB-lite"/>
    </source>
</evidence>
<dbReference type="EMBL" id="CASHTH010003250">
    <property type="protein sequence ID" value="CAI8042273.1"/>
    <property type="molecule type" value="Genomic_DNA"/>
</dbReference>
<organism evidence="3 4">
    <name type="scientific">Geodia barretti</name>
    <name type="common">Barrett's horny sponge</name>
    <dbReference type="NCBI Taxonomy" id="519541"/>
    <lineage>
        <taxon>Eukaryota</taxon>
        <taxon>Metazoa</taxon>
        <taxon>Porifera</taxon>
        <taxon>Demospongiae</taxon>
        <taxon>Heteroscleromorpha</taxon>
        <taxon>Tetractinellida</taxon>
        <taxon>Astrophorina</taxon>
        <taxon>Geodiidae</taxon>
        <taxon>Geodia</taxon>
    </lineage>
</organism>
<gene>
    <name evidence="3" type="ORF">GBAR_LOCUS23487</name>
</gene>
<evidence type="ECO:0000313" key="4">
    <source>
        <dbReference type="Proteomes" id="UP001174909"/>
    </source>
</evidence>
<dbReference type="Gene3D" id="3.40.50.300">
    <property type="entry name" value="P-loop containing nucleotide triphosphate hydrolases"/>
    <property type="match status" value="1"/>
</dbReference>
<dbReference type="InterPro" id="IPR027417">
    <property type="entry name" value="P-loop_NTPase"/>
</dbReference>
<proteinExistence type="predicted"/>
<accession>A0AA35T793</accession>
<dbReference type="GO" id="GO:0003676">
    <property type="term" value="F:nucleic acid binding"/>
    <property type="evidence" value="ECO:0007669"/>
    <property type="project" value="InterPro"/>
</dbReference>
<dbReference type="GO" id="GO:0004386">
    <property type="term" value="F:helicase activity"/>
    <property type="evidence" value="ECO:0007669"/>
    <property type="project" value="UniProtKB-KW"/>
</dbReference>
<dbReference type="Proteomes" id="UP001174909">
    <property type="component" value="Unassembled WGS sequence"/>
</dbReference>
<keyword evidence="3" id="KW-0347">Helicase</keyword>
<evidence type="ECO:0000313" key="3">
    <source>
        <dbReference type="EMBL" id="CAI8042273.1"/>
    </source>
</evidence>
<dbReference type="AlphaFoldDB" id="A0AA35T793"/>
<feature type="region of interest" description="Disordered" evidence="1">
    <location>
        <begin position="304"/>
        <end position="336"/>
    </location>
</feature>
<keyword evidence="3" id="KW-0067">ATP-binding</keyword>
<keyword evidence="3" id="KW-0378">Hydrolase</keyword>
<feature type="compositionally biased region" description="Polar residues" evidence="1">
    <location>
        <begin position="14"/>
        <end position="25"/>
    </location>
</feature>
<protein>
    <submittedName>
        <fullName evidence="3">Probable ATP-dependent helicase DinG homolog</fullName>
    </submittedName>
</protein>
<dbReference type="InterPro" id="IPR006555">
    <property type="entry name" value="ATP-dep_Helicase_C"/>
</dbReference>
<keyword evidence="3" id="KW-0547">Nucleotide-binding</keyword>
<sequence>MSAGTVPSMALLASQEQPSGRSTRLSPPCRAAGSGVPGSAKCARRSPLPSMRTGIWWSRPAPEPASRWLNRPRADCGERQEGCRRHGHKGPPGPACQQDLPQLAQALGKPLRFAVLKGRSNYICLKKLGDLSSAASSEQGRLIEARSAEEAGRIREEVARLADWAAETPERANRAGLDFEPSPRAWEGVSVSGRECPGANNCPSGRSARPMRGHERCSDVDVLVVNTHLYCLHVFTDAEILPAHDACVRNSRTAGEVDGAGNMLRAALRSYRDTLLSPVPDELVDLAVLCRGRLDAADAEVREAPGDETRQRMPGMTPIAGLAPQRPRSGIEPLRSRGRGKLMLPVRATEEESCLFATMGMWQGVDVPGRSLSLVVVDRIPFPAREAD</sequence>
<reference evidence="3" key="1">
    <citation type="submission" date="2023-03" db="EMBL/GenBank/DDBJ databases">
        <authorList>
            <person name="Steffen K."/>
            <person name="Cardenas P."/>
        </authorList>
    </citation>
    <scope>NUCLEOTIDE SEQUENCE</scope>
</reference>
<feature type="region of interest" description="Disordered" evidence="1">
    <location>
        <begin position="1"/>
        <end position="47"/>
    </location>
</feature>
<evidence type="ECO:0000259" key="2">
    <source>
        <dbReference type="Pfam" id="PF13307"/>
    </source>
</evidence>
<name>A0AA35T793_GEOBA</name>
<dbReference type="GO" id="GO:0005524">
    <property type="term" value="F:ATP binding"/>
    <property type="evidence" value="ECO:0007669"/>
    <property type="project" value="InterPro"/>
</dbReference>
<dbReference type="GO" id="GO:0016818">
    <property type="term" value="F:hydrolase activity, acting on acid anhydrides, in phosphorus-containing anhydrides"/>
    <property type="evidence" value="ECO:0007669"/>
    <property type="project" value="InterPro"/>
</dbReference>
<feature type="domain" description="ATP-dependent helicase C-terminal" evidence="2">
    <location>
        <begin position="348"/>
        <end position="384"/>
    </location>
</feature>
<comment type="caution">
    <text evidence="3">The sequence shown here is derived from an EMBL/GenBank/DDBJ whole genome shotgun (WGS) entry which is preliminary data.</text>
</comment>
<keyword evidence="4" id="KW-1185">Reference proteome</keyword>
<dbReference type="Pfam" id="PF13307">
    <property type="entry name" value="Helicase_C_2"/>
    <property type="match status" value="1"/>
</dbReference>
<dbReference type="GO" id="GO:0006139">
    <property type="term" value="P:nucleobase-containing compound metabolic process"/>
    <property type="evidence" value="ECO:0007669"/>
    <property type="project" value="InterPro"/>
</dbReference>